<proteinExistence type="inferred from homology"/>
<dbReference type="Gene3D" id="2.70.150.10">
    <property type="entry name" value="Calcium-transporting ATPase, cytoplasmic transduction domain A"/>
    <property type="match status" value="1"/>
</dbReference>
<evidence type="ECO:0000256" key="4">
    <source>
        <dbReference type="ARBA" id="ARBA00022989"/>
    </source>
</evidence>
<evidence type="ECO:0000256" key="1">
    <source>
        <dbReference type="ARBA" id="ARBA00004370"/>
    </source>
</evidence>
<dbReference type="SUPFAM" id="SSF81665">
    <property type="entry name" value="Calcium ATPase, transmembrane domain M"/>
    <property type="match status" value="1"/>
</dbReference>
<evidence type="ECO:0000256" key="2">
    <source>
        <dbReference type="ARBA" id="ARBA00022692"/>
    </source>
</evidence>
<dbReference type="NCBIfam" id="TIGR01525">
    <property type="entry name" value="ATPase-IB_hvy"/>
    <property type="match status" value="1"/>
</dbReference>
<feature type="domain" description="P-type ATPase A" evidence="7">
    <location>
        <begin position="609"/>
        <end position="708"/>
    </location>
</feature>
<dbReference type="InterPro" id="IPR036163">
    <property type="entry name" value="HMA_dom_sf"/>
</dbReference>
<dbReference type="InterPro" id="IPR023299">
    <property type="entry name" value="ATPase_P-typ_cyto_dom_N"/>
</dbReference>
<feature type="transmembrane region" description="Helical" evidence="6">
    <location>
        <begin position="1090"/>
        <end position="1111"/>
    </location>
</feature>
<dbReference type="FunFam" id="2.70.150.10:FF:000002">
    <property type="entry name" value="Copper-transporting ATPase 1, putative"/>
    <property type="match status" value="1"/>
</dbReference>
<feature type="transmembrane region" description="Helical" evidence="6">
    <location>
        <begin position="510"/>
        <end position="527"/>
    </location>
</feature>
<dbReference type="SUPFAM" id="SSF55008">
    <property type="entry name" value="HMA, heavy metal-associated domain"/>
    <property type="match status" value="1"/>
</dbReference>
<dbReference type="CDD" id="cd00371">
    <property type="entry name" value="HMA"/>
    <property type="match status" value="1"/>
</dbReference>
<feature type="transmembrane region" description="Helical" evidence="6">
    <location>
        <begin position="539"/>
        <end position="567"/>
    </location>
</feature>
<comment type="subcellular location">
    <subcellularLocation>
        <location evidence="1 6">Membrane</location>
    </subcellularLocation>
</comment>
<keyword evidence="6" id="KW-0067">ATP-binding</keyword>
<dbReference type="Gene3D" id="3.40.1110.10">
    <property type="entry name" value="Calcium-transporting ATPase, cytoplasmic domain N"/>
    <property type="match status" value="1"/>
</dbReference>
<dbReference type="Pfam" id="PF00702">
    <property type="entry name" value="Hydrolase"/>
    <property type="match status" value="1"/>
</dbReference>
<dbReference type="AlphaFoldDB" id="A0A9P8TU14"/>
<dbReference type="InterPro" id="IPR006121">
    <property type="entry name" value="HMA_dom"/>
</dbReference>
<dbReference type="GO" id="GO:0046872">
    <property type="term" value="F:metal ion binding"/>
    <property type="evidence" value="ECO:0007669"/>
    <property type="project" value="UniProtKB-KW"/>
</dbReference>
<dbReference type="InterPro" id="IPR008250">
    <property type="entry name" value="ATPase_P-typ_transduc_dom_A_sf"/>
</dbReference>
<feature type="transmembrane region" description="Helical" evidence="6">
    <location>
        <begin position="725"/>
        <end position="751"/>
    </location>
</feature>
<keyword evidence="4 6" id="KW-1133">Transmembrane helix</keyword>
<dbReference type="SUPFAM" id="SSF81653">
    <property type="entry name" value="Calcium ATPase, transduction domain A"/>
    <property type="match status" value="1"/>
</dbReference>
<dbReference type="Gene3D" id="3.30.70.100">
    <property type="match status" value="1"/>
</dbReference>
<dbReference type="Pfam" id="PF24534">
    <property type="entry name" value="HMA_PCA1"/>
    <property type="match status" value="1"/>
</dbReference>
<dbReference type="OrthoDB" id="432719at2759"/>
<dbReference type="GO" id="GO:0016020">
    <property type="term" value="C:membrane"/>
    <property type="evidence" value="ECO:0007669"/>
    <property type="project" value="UniProtKB-SubCell"/>
</dbReference>
<evidence type="ECO:0000256" key="5">
    <source>
        <dbReference type="ARBA" id="ARBA00023136"/>
    </source>
</evidence>
<evidence type="ECO:0000256" key="6">
    <source>
        <dbReference type="RuleBase" id="RU362081"/>
    </source>
</evidence>
<organism evidence="9 10">
    <name type="scientific">Trichoderma cornu-damae</name>
    <dbReference type="NCBI Taxonomy" id="654480"/>
    <lineage>
        <taxon>Eukaryota</taxon>
        <taxon>Fungi</taxon>
        <taxon>Dikarya</taxon>
        <taxon>Ascomycota</taxon>
        <taxon>Pezizomycotina</taxon>
        <taxon>Sordariomycetes</taxon>
        <taxon>Hypocreomycetidae</taxon>
        <taxon>Hypocreales</taxon>
        <taxon>Hypocreaceae</taxon>
        <taxon>Trichoderma</taxon>
    </lineage>
</organism>
<dbReference type="Pfam" id="PF00122">
    <property type="entry name" value="E1-E2_ATPase"/>
    <property type="match status" value="1"/>
</dbReference>
<protein>
    <submittedName>
        <fullName evidence="9">Copper-translocating p-type atpase</fullName>
    </submittedName>
</protein>
<accession>A0A9P8TU14</accession>
<dbReference type="PRINTS" id="PR00119">
    <property type="entry name" value="CATATPASE"/>
</dbReference>
<dbReference type="SUPFAM" id="SSF56784">
    <property type="entry name" value="HAD-like"/>
    <property type="match status" value="1"/>
</dbReference>
<dbReference type="GO" id="GO:0019829">
    <property type="term" value="F:ATPase-coupled monoatomic cation transmembrane transporter activity"/>
    <property type="evidence" value="ECO:0007669"/>
    <property type="project" value="InterPro"/>
</dbReference>
<dbReference type="InterPro" id="IPR018303">
    <property type="entry name" value="ATPase_P-typ_P_site"/>
</dbReference>
<dbReference type="EMBL" id="JAIWOZ010000005">
    <property type="protein sequence ID" value="KAH6605044.1"/>
    <property type="molecule type" value="Genomic_DNA"/>
</dbReference>
<evidence type="ECO:0000313" key="10">
    <source>
        <dbReference type="Proteomes" id="UP000827724"/>
    </source>
</evidence>
<keyword evidence="6" id="KW-0547">Nucleotide-binding</keyword>
<evidence type="ECO:0000259" key="7">
    <source>
        <dbReference type="Pfam" id="PF00122"/>
    </source>
</evidence>
<feature type="transmembrane region" description="Helical" evidence="6">
    <location>
        <begin position="478"/>
        <end position="498"/>
    </location>
</feature>
<sequence>MACGSGCCGTSAETPIEQNDRLVRLPNQEVPGGAADVPNNRPDRLDFAAAPCDELARKDRESCQDSCCGASVAELQDGAGCDGNHARLDDDCCAPKPAQSGCNVGCCSKAETPSPDNTRPPACCEGKTAPCCDQTCLDRLALRECENLELAAAAAASHGLGTWDPASSCSRGKNRKPCDGHSRKIRDMYAEKLEALGCICRALIALGQESCCNLRRPSLAGSARRLSKETPSPPSRSSVDSCCAAGRADADDCCAKSAPKSKGKRKHVNKESIVLKTPSIAGSCADACCGQKQSSLFPTRTAELEFAEAARDADLEKRLSSEHGKEHVILSISGMTCTGCETKLVRTLGMLPSVKNLKTSLVLARAEFDLVGAVSVSEVTKHLERTTEFKCGRIVNQGSSLDITVCGGDAAAFADQPWPDGVTQVKVADKNTVHVSFNADIVGARDLIEGGWGGSPIHLAAPRLDPVLEAGSRHVRHIGYMTLLSACLTTPVLVMAWAPLPRHELEYSSASLALATLVQFVVAGPFYPKAVKALVFSRVIEMDLLIVLSTSAAYIFSLVSFGCFVSGHPLSTGQFFETSTLLVSLIMVGRWVAAMARQKAVESISIRALQNPTALVVTDDGEREIDARLLQYGDIFKVVPDSRIPTDGTVISGSSEVDESMMTGEPMPVEKRTKSPVIAGSLNGFGTLYVRLARLPGDNTISAIAGMVDQAKLSKPKIQAVADRVASYFVPAVVAVAVAVFGVWVAVGIRVHRLSGGEATIQAVAYAITVLIVSCPCAIGLAVPMVVVIASGVAAERGVVFTSAESLEVAYKTSHVVFDKTGTITEGKLVVAREWYAVGGQSAAKSLLLGLVENIKHPVSVAMASHLKAQGVSPASVSDAKALTGKGVEGIAEESGLALQAGNSRWLCFASNPVAQSMLSRGYTVFGFTIGGSIAAIFGLQDSIRSDSASTVQALIDRGISVHIISGDDDGPVRSVAAQLNVADANVRSRCTPADKQAYIQELLDGDGPASPSQPSQGEKSKKPVVIFCGDGTNDAVALAQATVGVHLNEEGTDVAKSAADVVLMRPSLAGILTVIAVSRKSMRRVAFNFGWSFVYNLFAILLAAGAFVNARIPPEYAGLGELVSVLPVIAAATLLRWSKI</sequence>
<dbReference type="InterPro" id="IPR001757">
    <property type="entry name" value="P_typ_ATPase"/>
</dbReference>
<gene>
    <name evidence="9" type="ORF">Trco_006751</name>
</gene>
<reference evidence="9" key="1">
    <citation type="submission" date="2021-08" db="EMBL/GenBank/DDBJ databases">
        <title>Chromosome-Level Trichoderma cornu-damae using Hi-C Data.</title>
        <authorList>
            <person name="Kim C.S."/>
        </authorList>
    </citation>
    <scope>NUCLEOTIDE SEQUENCE</scope>
    <source>
        <strain evidence="9">KA19-0412C</strain>
    </source>
</reference>
<feature type="transmembrane region" description="Helical" evidence="6">
    <location>
        <begin position="763"/>
        <end position="789"/>
    </location>
</feature>
<dbReference type="NCBIfam" id="TIGR01511">
    <property type="entry name" value="ATPase-IB1_Cu"/>
    <property type="match status" value="1"/>
</dbReference>
<feature type="transmembrane region" description="Helical" evidence="6">
    <location>
        <begin position="1117"/>
        <end position="1136"/>
    </location>
</feature>
<feature type="domain" description="PCA1 HMA heavy metal-associated" evidence="8">
    <location>
        <begin position="394"/>
        <end position="463"/>
    </location>
</feature>
<dbReference type="InterPro" id="IPR023298">
    <property type="entry name" value="ATPase_P-typ_TM_dom_sf"/>
</dbReference>
<dbReference type="GO" id="GO:0016887">
    <property type="term" value="F:ATP hydrolysis activity"/>
    <property type="evidence" value="ECO:0007669"/>
    <property type="project" value="InterPro"/>
</dbReference>
<dbReference type="InterPro" id="IPR036412">
    <property type="entry name" value="HAD-like_sf"/>
</dbReference>
<dbReference type="Proteomes" id="UP000827724">
    <property type="component" value="Unassembled WGS sequence"/>
</dbReference>
<dbReference type="PRINTS" id="PR00120">
    <property type="entry name" value="HATPASE"/>
</dbReference>
<dbReference type="InterPro" id="IPR023214">
    <property type="entry name" value="HAD_sf"/>
</dbReference>
<comment type="caution">
    <text evidence="9">The sequence shown here is derived from an EMBL/GenBank/DDBJ whole genome shotgun (WGS) entry which is preliminary data.</text>
</comment>
<dbReference type="InterPro" id="IPR056236">
    <property type="entry name" value="HMA_PCA1"/>
</dbReference>
<dbReference type="GO" id="GO:0005524">
    <property type="term" value="F:ATP binding"/>
    <property type="evidence" value="ECO:0007669"/>
    <property type="project" value="UniProtKB-UniRule"/>
</dbReference>
<evidence type="ECO:0000256" key="3">
    <source>
        <dbReference type="ARBA" id="ARBA00022723"/>
    </source>
</evidence>
<dbReference type="PANTHER" id="PTHR46594:SF4">
    <property type="entry name" value="P-TYPE CATION-TRANSPORTING ATPASE"/>
    <property type="match status" value="1"/>
</dbReference>
<dbReference type="Gene3D" id="3.40.50.1000">
    <property type="entry name" value="HAD superfamily/HAD-like"/>
    <property type="match status" value="1"/>
</dbReference>
<dbReference type="PANTHER" id="PTHR46594">
    <property type="entry name" value="P-TYPE CATION-TRANSPORTING ATPASE"/>
    <property type="match status" value="1"/>
</dbReference>
<dbReference type="PROSITE" id="PS00154">
    <property type="entry name" value="ATPASE_E1_E2"/>
    <property type="match status" value="1"/>
</dbReference>
<keyword evidence="10" id="KW-1185">Reference proteome</keyword>
<evidence type="ECO:0000313" key="9">
    <source>
        <dbReference type="EMBL" id="KAH6605044.1"/>
    </source>
</evidence>
<evidence type="ECO:0000259" key="8">
    <source>
        <dbReference type="Pfam" id="PF24534"/>
    </source>
</evidence>
<dbReference type="NCBIfam" id="TIGR01494">
    <property type="entry name" value="ATPase_P-type"/>
    <property type="match status" value="1"/>
</dbReference>
<dbReference type="InterPro" id="IPR059000">
    <property type="entry name" value="ATPase_P-type_domA"/>
</dbReference>
<comment type="similarity">
    <text evidence="6">Belongs to the cation transport ATPase (P-type) (TC 3.A.3) family. Type IB subfamily.</text>
</comment>
<name>A0A9P8TU14_9HYPO</name>
<keyword evidence="2 6" id="KW-0812">Transmembrane</keyword>
<dbReference type="InterPro" id="IPR027256">
    <property type="entry name" value="P-typ_ATPase_IB"/>
</dbReference>
<dbReference type="GO" id="GO:0030003">
    <property type="term" value="P:intracellular monoatomic cation homeostasis"/>
    <property type="evidence" value="ECO:0007669"/>
    <property type="project" value="UniProtKB-ARBA"/>
</dbReference>
<keyword evidence="5 6" id="KW-0472">Membrane</keyword>
<keyword evidence="3 6" id="KW-0479">Metal-binding</keyword>